<dbReference type="AlphaFoldDB" id="A0A4U5UE25"/>
<gene>
    <name evidence="2" type="ORF">D9C73_006981</name>
</gene>
<evidence type="ECO:0000256" key="1">
    <source>
        <dbReference type="SAM" id="MobiDB-lite"/>
    </source>
</evidence>
<feature type="region of interest" description="Disordered" evidence="1">
    <location>
        <begin position="157"/>
        <end position="232"/>
    </location>
</feature>
<reference evidence="2 3" key="1">
    <citation type="submission" date="2019-01" db="EMBL/GenBank/DDBJ databases">
        <title>Genome Assembly of Collichthys lucidus.</title>
        <authorList>
            <person name="Cai M."/>
            <person name="Xiao S."/>
        </authorList>
    </citation>
    <scope>NUCLEOTIDE SEQUENCE [LARGE SCALE GENOMIC DNA]</scope>
    <source>
        <strain evidence="2">JT15FE1705JMU</strain>
        <tissue evidence="2">Muscle</tissue>
    </source>
</reference>
<feature type="compositionally biased region" description="Polar residues" evidence="1">
    <location>
        <begin position="168"/>
        <end position="188"/>
    </location>
</feature>
<name>A0A4U5UE25_COLLU</name>
<proteinExistence type="predicted"/>
<keyword evidence="3" id="KW-1185">Reference proteome</keyword>
<accession>A0A4U5UE25</accession>
<dbReference type="Proteomes" id="UP000298787">
    <property type="component" value="Chromosome 7"/>
</dbReference>
<protein>
    <submittedName>
        <fullName evidence="2">Uncharacterized protein</fullName>
    </submittedName>
</protein>
<dbReference type="EMBL" id="CM014084">
    <property type="protein sequence ID" value="TKS72904.1"/>
    <property type="molecule type" value="Genomic_DNA"/>
</dbReference>
<feature type="compositionally biased region" description="Polar residues" evidence="1">
    <location>
        <begin position="198"/>
        <end position="208"/>
    </location>
</feature>
<evidence type="ECO:0000313" key="2">
    <source>
        <dbReference type="EMBL" id="TKS72904.1"/>
    </source>
</evidence>
<organism evidence="2 3">
    <name type="scientific">Collichthys lucidus</name>
    <name type="common">Big head croaker</name>
    <name type="synonym">Sciaena lucida</name>
    <dbReference type="NCBI Taxonomy" id="240159"/>
    <lineage>
        <taxon>Eukaryota</taxon>
        <taxon>Metazoa</taxon>
        <taxon>Chordata</taxon>
        <taxon>Craniata</taxon>
        <taxon>Vertebrata</taxon>
        <taxon>Euteleostomi</taxon>
        <taxon>Actinopterygii</taxon>
        <taxon>Neopterygii</taxon>
        <taxon>Teleostei</taxon>
        <taxon>Neoteleostei</taxon>
        <taxon>Acanthomorphata</taxon>
        <taxon>Eupercaria</taxon>
        <taxon>Sciaenidae</taxon>
        <taxon>Collichthys</taxon>
    </lineage>
</organism>
<evidence type="ECO:0000313" key="3">
    <source>
        <dbReference type="Proteomes" id="UP000298787"/>
    </source>
</evidence>
<feature type="region of interest" description="Disordered" evidence="1">
    <location>
        <begin position="1"/>
        <end position="26"/>
    </location>
</feature>
<sequence>MEMSLSLSPARPGPARPLTDSRTNHPVCPKGNLALTIGLGGIPIYSELSDGRASERLRTGPGCKLHVPGRVNLRPLRIYDGPQDDKEDEAGSAPASAETLVGNWLQAEPVQYELCTGRVIKECVGGGRRPHFIQQNRTPPTIDRSISMWFELSVRGLMGNGGPDNPGETVTRSPQTGVSKRAQTSQRAPGSLDRSHHTLTSRGRTLENSGKHRHVGVSPRAWMEGKLIPGIP</sequence>